<dbReference type="KEGG" id="caby:Cabys_4123"/>
<sequence length="258" mass="29979">MINQFKSDLKKVFPDQLVESLLNSYVEIKTNFILNKWEPSELNGGKFVEAALRILQYVCYSGRFTPIGTTIRNMFNEIKNLEQSPTTIHDSYRIHIPRCLGAIYNIRNRRGVGHISGDINPNKADAYLIITIVEWILAELYRMNFNVSLPEAQTIVDNLISRKLELIFELNGKKIILNPKLNIRDKILLLLYSSGSMGMFINEMMKHLKYKNKNYLKNKVLKNLDSEKLIELSENDCVFILPPGVKYVEDNYDNWKID</sequence>
<dbReference type="EMBL" id="CP018099">
    <property type="protein sequence ID" value="APF20868.1"/>
    <property type="molecule type" value="Genomic_DNA"/>
</dbReference>
<dbReference type="EMBL" id="CM001402">
    <property type="protein sequence ID" value="EHO40665.1"/>
    <property type="molecule type" value="Genomic_DNA"/>
</dbReference>
<dbReference type="PaxDb" id="880073-Calab_1031"/>
<name>H1XVT8_CALAY</name>
<accession>H1XVT8</accession>
<evidence type="ECO:0000313" key="1">
    <source>
        <dbReference type="EMBL" id="APF20868.1"/>
    </source>
</evidence>
<keyword evidence="3" id="KW-1185">Reference proteome</keyword>
<reference evidence="1 4" key="2">
    <citation type="submission" date="2016-11" db="EMBL/GenBank/DDBJ databases">
        <title>Genomic analysis of Caldithrix abyssi and proposal of a novel bacterial phylum Caldithrichaeota.</title>
        <authorList>
            <person name="Kublanov I."/>
            <person name="Sigalova O."/>
            <person name="Gavrilov S."/>
            <person name="Lebedinsky A."/>
            <person name="Ivanova N."/>
            <person name="Daum C."/>
            <person name="Reddy T."/>
            <person name="Klenk H.P."/>
            <person name="Goker M."/>
            <person name="Reva O."/>
            <person name="Miroshnichenko M."/>
            <person name="Kyprides N."/>
            <person name="Woyke T."/>
            <person name="Gelfand M."/>
        </authorList>
    </citation>
    <scope>NUCLEOTIDE SEQUENCE [LARGE SCALE GENOMIC DNA]</scope>
    <source>
        <strain evidence="1 4">LF13</strain>
    </source>
</reference>
<evidence type="ECO:0000313" key="3">
    <source>
        <dbReference type="Proteomes" id="UP000004671"/>
    </source>
</evidence>
<dbReference type="HOGENOM" id="CLU_094128_0_0_0"/>
<dbReference type="InParanoid" id="H1XVT8"/>
<dbReference type="AlphaFoldDB" id="H1XVT8"/>
<evidence type="ECO:0000313" key="4">
    <source>
        <dbReference type="Proteomes" id="UP000183868"/>
    </source>
</evidence>
<dbReference type="Proteomes" id="UP000183868">
    <property type="component" value="Chromosome"/>
</dbReference>
<proteinExistence type="predicted"/>
<organism evidence="2 3">
    <name type="scientific">Caldithrix abyssi DSM 13497</name>
    <dbReference type="NCBI Taxonomy" id="880073"/>
    <lineage>
        <taxon>Bacteria</taxon>
        <taxon>Pseudomonadati</taxon>
        <taxon>Calditrichota</taxon>
        <taxon>Calditrichia</taxon>
        <taxon>Calditrichales</taxon>
        <taxon>Calditrichaceae</taxon>
        <taxon>Caldithrix</taxon>
    </lineage>
</organism>
<dbReference type="OrthoDB" id="494805at2"/>
<reference evidence="2 3" key="1">
    <citation type="submission" date="2011-09" db="EMBL/GenBank/DDBJ databases">
        <title>The permanent draft genome of Caldithrix abyssi DSM 13497.</title>
        <authorList>
            <consortium name="US DOE Joint Genome Institute (JGI-PGF)"/>
            <person name="Lucas S."/>
            <person name="Han J."/>
            <person name="Lapidus A."/>
            <person name="Bruce D."/>
            <person name="Goodwin L."/>
            <person name="Pitluck S."/>
            <person name="Peters L."/>
            <person name="Kyrpides N."/>
            <person name="Mavromatis K."/>
            <person name="Ivanova N."/>
            <person name="Mikhailova N."/>
            <person name="Chertkov O."/>
            <person name="Detter J.C."/>
            <person name="Tapia R."/>
            <person name="Han C."/>
            <person name="Land M."/>
            <person name="Hauser L."/>
            <person name="Markowitz V."/>
            <person name="Cheng J.-F."/>
            <person name="Hugenholtz P."/>
            <person name="Woyke T."/>
            <person name="Wu D."/>
            <person name="Spring S."/>
            <person name="Brambilla E."/>
            <person name="Klenk H.-P."/>
            <person name="Eisen J.A."/>
        </authorList>
    </citation>
    <scope>NUCLEOTIDE SEQUENCE [LARGE SCALE GENOMIC DNA]</scope>
    <source>
        <strain evidence="2 3">DSM 13497</strain>
    </source>
</reference>
<dbReference type="Proteomes" id="UP000004671">
    <property type="component" value="Chromosome"/>
</dbReference>
<gene>
    <name evidence="1" type="ORF">Cabys_4123</name>
    <name evidence="2" type="ORF">Calab_1031</name>
</gene>
<evidence type="ECO:0000313" key="2">
    <source>
        <dbReference type="EMBL" id="EHO40665.1"/>
    </source>
</evidence>
<dbReference type="eggNOG" id="ENOG5032SBE">
    <property type="taxonomic scope" value="Bacteria"/>
</dbReference>
<protein>
    <submittedName>
        <fullName evidence="2">Uncharacterized protein</fullName>
    </submittedName>
</protein>
<dbReference type="RefSeq" id="WP_006927689.1">
    <property type="nucleotide sequence ID" value="NZ_CM001402.1"/>
</dbReference>
<dbReference type="STRING" id="880073.Cabys_4123"/>